<feature type="domain" description="FAD dependent oxidoreductase" evidence="2">
    <location>
        <begin position="41"/>
        <end position="400"/>
    </location>
</feature>
<name>A0A5A9Z7Z5_9RHOB</name>
<comment type="caution">
    <text evidence="3">The sequence shown here is derived from an EMBL/GenBank/DDBJ whole genome shotgun (WGS) entry which is preliminary data.</text>
</comment>
<dbReference type="Pfam" id="PF01266">
    <property type="entry name" value="DAO"/>
    <property type="match status" value="1"/>
</dbReference>
<organism evidence="3 4">
    <name type="scientific">Aquicoccus porphyridii</name>
    <dbReference type="NCBI Taxonomy" id="1852029"/>
    <lineage>
        <taxon>Bacteria</taxon>
        <taxon>Pseudomonadati</taxon>
        <taxon>Pseudomonadota</taxon>
        <taxon>Alphaproteobacteria</taxon>
        <taxon>Rhodobacterales</taxon>
        <taxon>Paracoccaceae</taxon>
        <taxon>Aquicoccus</taxon>
    </lineage>
</organism>
<evidence type="ECO:0000256" key="1">
    <source>
        <dbReference type="ARBA" id="ARBA00023002"/>
    </source>
</evidence>
<dbReference type="InterPro" id="IPR036188">
    <property type="entry name" value="FAD/NAD-bd_sf"/>
</dbReference>
<sequence>MKRIFPPFAYSDTRIDDCYWAEAVPETMLRRPALKGDLRADVVIIGAGFTGLGAALSLAEVGVQVRVLDLHYPGWGASGRNGGFCCLGGSKLSDAKLDRTFGKPARLEWRGAERAAIHHVDTLLRKHGIEADRHSNGETLLAHRPSLARFENDVVQIEENYGVTPEIIPATNLAAHGLNGGFHGGLSLPIGFALHPRKYLAGLLQAAETAGAVVHGDSPVFRITRQADGWRIETDQGAITCDKVILATNGYSSEDLPEWMAARYMPAQSSVIVTRPMSDAELAAQGWTSHQMAFDTRRLLHYFRLMPDNRFLFGMRGGLRASAASDDAIRRLIRRDFETMFPAWKHVETPHYWSGMVCLSPSLAPYCGEVPEMPGVYAGFAYHGNGVAMGSYTGARLADLVLERTDDAPIPAVMQRPPGRFGLGRFRRALMFAAYAGFRLRDRFA</sequence>
<evidence type="ECO:0000313" key="4">
    <source>
        <dbReference type="Proteomes" id="UP000325291"/>
    </source>
</evidence>
<dbReference type="EMBL" id="VINQ01000010">
    <property type="protein sequence ID" value="KAA0913284.1"/>
    <property type="molecule type" value="Genomic_DNA"/>
</dbReference>
<protein>
    <submittedName>
        <fullName evidence="3">FAD-binding oxidoreductase</fullName>
    </submittedName>
</protein>
<dbReference type="Gene3D" id="3.50.50.60">
    <property type="entry name" value="FAD/NAD(P)-binding domain"/>
    <property type="match status" value="1"/>
</dbReference>
<reference evidence="3 4" key="1">
    <citation type="submission" date="2019-07" db="EMBL/GenBank/DDBJ databases">
        <title>Aquicoccus porphyridii gen. nov., sp. nov., isolated from a small marine red alga, Porphyridium marinum.</title>
        <authorList>
            <person name="Liu L."/>
        </authorList>
    </citation>
    <scope>NUCLEOTIDE SEQUENCE [LARGE SCALE GENOMIC DNA]</scope>
    <source>
        <strain evidence="3 4">L1 8-17</strain>
    </source>
</reference>
<proteinExistence type="predicted"/>
<gene>
    <name evidence="3" type="ORF">FLO80_13440</name>
</gene>
<dbReference type="AlphaFoldDB" id="A0A5A9Z7Z5"/>
<dbReference type="Gene3D" id="3.30.9.10">
    <property type="entry name" value="D-Amino Acid Oxidase, subunit A, domain 2"/>
    <property type="match status" value="1"/>
</dbReference>
<keyword evidence="1" id="KW-0560">Oxidoreductase</keyword>
<dbReference type="Proteomes" id="UP000325291">
    <property type="component" value="Unassembled WGS sequence"/>
</dbReference>
<dbReference type="InterPro" id="IPR006076">
    <property type="entry name" value="FAD-dep_OxRdtase"/>
</dbReference>
<dbReference type="GO" id="GO:0016491">
    <property type="term" value="F:oxidoreductase activity"/>
    <property type="evidence" value="ECO:0007669"/>
    <property type="project" value="UniProtKB-KW"/>
</dbReference>
<dbReference type="PANTHER" id="PTHR13847:SF281">
    <property type="entry name" value="FAD DEPENDENT OXIDOREDUCTASE DOMAIN-CONTAINING PROTEIN"/>
    <property type="match status" value="1"/>
</dbReference>
<dbReference type="RefSeq" id="WP_111368724.1">
    <property type="nucleotide sequence ID" value="NZ_VINQ01000010.1"/>
</dbReference>
<dbReference type="GO" id="GO:0005737">
    <property type="term" value="C:cytoplasm"/>
    <property type="evidence" value="ECO:0007669"/>
    <property type="project" value="TreeGrafter"/>
</dbReference>
<evidence type="ECO:0000313" key="3">
    <source>
        <dbReference type="EMBL" id="KAA0913284.1"/>
    </source>
</evidence>
<dbReference type="SUPFAM" id="SSF51905">
    <property type="entry name" value="FAD/NAD(P)-binding domain"/>
    <property type="match status" value="1"/>
</dbReference>
<dbReference type="PANTHER" id="PTHR13847">
    <property type="entry name" value="SARCOSINE DEHYDROGENASE-RELATED"/>
    <property type="match status" value="1"/>
</dbReference>
<evidence type="ECO:0000259" key="2">
    <source>
        <dbReference type="Pfam" id="PF01266"/>
    </source>
</evidence>
<keyword evidence="4" id="KW-1185">Reference proteome</keyword>
<accession>A0A5A9Z7Z5</accession>